<name>A0ABS2FWT9_9FIRM</name>
<evidence type="ECO:0008006" key="3">
    <source>
        <dbReference type="Google" id="ProtNLM"/>
    </source>
</evidence>
<evidence type="ECO:0000313" key="1">
    <source>
        <dbReference type="EMBL" id="MBM6851352.1"/>
    </source>
</evidence>
<comment type="caution">
    <text evidence="1">The sequence shown here is derived from an EMBL/GenBank/DDBJ whole genome shotgun (WGS) entry which is preliminary data.</text>
</comment>
<evidence type="ECO:0000313" key="2">
    <source>
        <dbReference type="Proteomes" id="UP000719500"/>
    </source>
</evidence>
<dbReference type="RefSeq" id="WP_204804111.1">
    <property type="nucleotide sequence ID" value="NZ_JACSNX010000009.1"/>
</dbReference>
<dbReference type="Proteomes" id="UP000719500">
    <property type="component" value="Unassembled WGS sequence"/>
</dbReference>
<dbReference type="EMBL" id="JACSNX010000009">
    <property type="protein sequence ID" value="MBM6851352.1"/>
    <property type="molecule type" value="Genomic_DNA"/>
</dbReference>
<sequence length="175" mass="19951">MGLFDDDDLELDELLDAVKKYPPCVAELTEANVQAIFDRCLAKKGCAETSYSHLYLKELGYEREDTGIAFDRKIILENRRNIEYLFGQLGAVHHGQLQLKEGDFSLSYSGKSWTVERASIMQLIYLSAANDIKIINKFIAKYQETPLCKAVTPTLSPKDPAFPAWWEEHKGEWEA</sequence>
<protein>
    <recommendedName>
        <fullName evidence="3">Transposase for insertion sequence element</fullName>
    </recommendedName>
</protein>
<accession>A0ABS2FWT9</accession>
<organism evidence="1 2">
    <name type="scientific">Oscillibacter valericigenes</name>
    <dbReference type="NCBI Taxonomy" id="351091"/>
    <lineage>
        <taxon>Bacteria</taxon>
        <taxon>Bacillati</taxon>
        <taxon>Bacillota</taxon>
        <taxon>Clostridia</taxon>
        <taxon>Eubacteriales</taxon>
        <taxon>Oscillospiraceae</taxon>
        <taxon>Oscillibacter</taxon>
    </lineage>
</organism>
<reference evidence="1 2" key="1">
    <citation type="journal article" date="2021" name="Sci. Rep.">
        <title>The distribution of antibiotic resistance genes in chicken gut microbiota commensals.</title>
        <authorList>
            <person name="Juricova H."/>
            <person name="Matiasovicova J."/>
            <person name="Kubasova T."/>
            <person name="Cejkova D."/>
            <person name="Rychlik I."/>
        </authorList>
    </citation>
    <scope>NUCLEOTIDE SEQUENCE [LARGE SCALE GENOMIC DNA]</scope>
    <source>
        <strain evidence="1 2">An411</strain>
    </source>
</reference>
<proteinExistence type="predicted"/>
<gene>
    <name evidence="1" type="ORF">H9X91_07860</name>
</gene>
<keyword evidence="2" id="KW-1185">Reference proteome</keyword>